<sequence length="99" mass="11240">MCNRKGQPSDSTFLPEFSPNKTLESRLTRGLWTRKIHTIHIFLPKMTAICKHPIVKIVAREEDAEFVECQKCGEVFDSAEYSDIAIEEKSALAEIPSDD</sequence>
<name>A0A7W8N324_9BACT</name>
<evidence type="ECO:0000313" key="1">
    <source>
        <dbReference type="EMBL" id="MBB5342076.1"/>
    </source>
</evidence>
<dbReference type="EMBL" id="JACHDZ010000001">
    <property type="protein sequence ID" value="MBB5342076.1"/>
    <property type="molecule type" value="Genomic_DNA"/>
</dbReference>
<accession>A0A7W8N324</accession>
<evidence type="ECO:0000313" key="2">
    <source>
        <dbReference type="Proteomes" id="UP000569092"/>
    </source>
</evidence>
<dbReference type="AlphaFoldDB" id="A0A7W8N324"/>
<comment type="caution">
    <text evidence="1">The sequence shown here is derived from an EMBL/GenBank/DDBJ whole genome shotgun (WGS) entry which is preliminary data.</text>
</comment>
<dbReference type="Proteomes" id="UP000569092">
    <property type="component" value="Unassembled WGS sequence"/>
</dbReference>
<reference evidence="1 2" key="1">
    <citation type="submission" date="2020-08" db="EMBL/GenBank/DDBJ databases">
        <title>Genomic Encyclopedia of Type Strains, Phase IV (KMG-V): Genome sequencing to study the core and pangenomes of soil and plant-associated prokaryotes.</title>
        <authorList>
            <person name="Whitman W."/>
        </authorList>
    </citation>
    <scope>NUCLEOTIDE SEQUENCE [LARGE SCALE GENOMIC DNA]</scope>
    <source>
        <strain evidence="1 2">M8US30</strain>
    </source>
</reference>
<organism evidence="1 2">
    <name type="scientific">Tunturiibacter lichenicola</name>
    <dbReference type="NCBI Taxonomy" id="2051959"/>
    <lineage>
        <taxon>Bacteria</taxon>
        <taxon>Pseudomonadati</taxon>
        <taxon>Acidobacteriota</taxon>
        <taxon>Terriglobia</taxon>
        <taxon>Terriglobales</taxon>
        <taxon>Acidobacteriaceae</taxon>
        <taxon>Tunturiibacter</taxon>
    </lineage>
</organism>
<proteinExistence type="predicted"/>
<protein>
    <submittedName>
        <fullName evidence="1">Uncharacterized protein</fullName>
    </submittedName>
</protein>
<gene>
    <name evidence="1" type="ORF">HDF10_000026</name>
</gene>